<name>A0A943EGE9_9FIRM</name>
<comment type="caution">
    <text evidence="1">The sequence shown here is derived from an EMBL/GenBank/DDBJ whole genome shotgun (WGS) entry which is preliminary data.</text>
</comment>
<proteinExistence type="predicted"/>
<dbReference type="EMBL" id="JAGZCZ010000005">
    <property type="protein sequence ID" value="MBS5519646.1"/>
    <property type="molecule type" value="Genomic_DNA"/>
</dbReference>
<dbReference type="AlphaFoldDB" id="A0A943EGE9"/>
<evidence type="ECO:0000313" key="2">
    <source>
        <dbReference type="Proteomes" id="UP000754226"/>
    </source>
</evidence>
<sequence length="70" mass="8110">MKNEDERVPYVSPELCRYLRETYALPLVLHGHGKDKDASYFVGYMSGLNAVMERLEAIQVQQEEDSGIYR</sequence>
<protein>
    <submittedName>
        <fullName evidence="1">Uncharacterized protein</fullName>
    </submittedName>
</protein>
<dbReference type="Proteomes" id="UP000754226">
    <property type="component" value="Unassembled WGS sequence"/>
</dbReference>
<reference evidence="1" key="1">
    <citation type="submission" date="2021-02" db="EMBL/GenBank/DDBJ databases">
        <title>Infant gut strain persistence is associated with maternal origin, phylogeny, and functional potential including surface adhesion and iron acquisition.</title>
        <authorList>
            <person name="Lou Y.C."/>
        </authorList>
    </citation>
    <scope>NUCLEOTIDE SEQUENCE</scope>
    <source>
        <strain evidence="1">L3_106_000M1_dasL3_106_000M1_concoct_15</strain>
    </source>
</reference>
<accession>A0A943EGE9</accession>
<organism evidence="1 2">
    <name type="scientific">Acidaminococcus intestini</name>
    <dbReference type="NCBI Taxonomy" id="187327"/>
    <lineage>
        <taxon>Bacteria</taxon>
        <taxon>Bacillati</taxon>
        <taxon>Bacillota</taxon>
        <taxon>Negativicutes</taxon>
        <taxon>Acidaminococcales</taxon>
        <taxon>Acidaminococcaceae</taxon>
        <taxon>Acidaminococcus</taxon>
    </lineage>
</organism>
<evidence type="ECO:0000313" key="1">
    <source>
        <dbReference type="EMBL" id="MBS5519646.1"/>
    </source>
</evidence>
<gene>
    <name evidence="1" type="ORF">KHX13_04855</name>
</gene>